<dbReference type="InterPro" id="IPR001387">
    <property type="entry name" value="Cro/C1-type_HTH"/>
</dbReference>
<protein>
    <recommendedName>
        <fullName evidence="1">HTH cro/C1-type domain-containing protein</fullName>
    </recommendedName>
</protein>
<dbReference type="PROSITE" id="PS50943">
    <property type="entry name" value="HTH_CROC1"/>
    <property type="match status" value="1"/>
</dbReference>
<organism evidence="2 3">
    <name type="scientific">Bacteroides ovatus</name>
    <dbReference type="NCBI Taxonomy" id="28116"/>
    <lineage>
        <taxon>Bacteria</taxon>
        <taxon>Pseudomonadati</taxon>
        <taxon>Bacteroidota</taxon>
        <taxon>Bacteroidia</taxon>
        <taxon>Bacteroidales</taxon>
        <taxon>Bacteroidaceae</taxon>
        <taxon>Bacteroides</taxon>
    </lineage>
</organism>
<gene>
    <name evidence="2" type="ORF">F3F51_10270</name>
</gene>
<evidence type="ECO:0000313" key="3">
    <source>
        <dbReference type="Proteomes" id="UP000460135"/>
    </source>
</evidence>
<reference evidence="2 3" key="1">
    <citation type="journal article" date="2019" name="Nat. Med.">
        <title>A library of human gut bacterial isolates paired with longitudinal multiomics data enables mechanistic microbiome research.</title>
        <authorList>
            <person name="Poyet M."/>
            <person name="Groussin M."/>
            <person name="Gibbons S.M."/>
            <person name="Avila-Pacheco J."/>
            <person name="Jiang X."/>
            <person name="Kearney S.M."/>
            <person name="Perrotta A.R."/>
            <person name="Berdy B."/>
            <person name="Zhao S."/>
            <person name="Lieberman T.D."/>
            <person name="Swanson P.K."/>
            <person name="Smith M."/>
            <person name="Roesemann S."/>
            <person name="Alexander J.E."/>
            <person name="Rich S.A."/>
            <person name="Livny J."/>
            <person name="Vlamakis H."/>
            <person name="Clish C."/>
            <person name="Bullock K."/>
            <person name="Deik A."/>
            <person name="Scott J."/>
            <person name="Pierce K.A."/>
            <person name="Xavier R.J."/>
            <person name="Alm E.J."/>
        </authorList>
    </citation>
    <scope>NUCLEOTIDE SEQUENCE [LARGE SCALE GENOMIC DNA]</scope>
    <source>
        <strain evidence="2 3">BIOML-A183</strain>
    </source>
</reference>
<proteinExistence type="predicted"/>
<dbReference type="Proteomes" id="UP000460135">
    <property type="component" value="Unassembled WGS sequence"/>
</dbReference>
<dbReference type="EMBL" id="VWLX01000007">
    <property type="protein sequence ID" value="KAA3805215.1"/>
    <property type="molecule type" value="Genomic_DNA"/>
</dbReference>
<evidence type="ECO:0000259" key="1">
    <source>
        <dbReference type="PROSITE" id="PS50943"/>
    </source>
</evidence>
<accession>A0A6N3V8V3</accession>
<feature type="domain" description="HTH cro/C1-type" evidence="1">
    <location>
        <begin position="27"/>
        <end position="67"/>
    </location>
</feature>
<name>A0A6N3V8V3_BACOV</name>
<evidence type="ECO:0000313" key="2">
    <source>
        <dbReference type="EMBL" id="KAA3805215.1"/>
    </source>
</evidence>
<sequence>MKNGILNELISTMRERIPQDMNLANTLADILCMGKEAVYRRLRGEVSFTIDEVALLSQKLGISIDQIVGSHVSNKVTFDLNLLHASSALESYYEIINRYLKIFDYVKTDNTTEVYTASNSLPFTLYSSYENLSKFRLCRWMYQNGDIKTPHSLEEMSVDDRLVNVHKKLSESIRQCPKTFFIWDTNIFYSFVKEIKYFASLNLISKDDVMHLKEELLQLLDVVEHLSIKGEFSENKKVAFYLSNISFEATYSYIEKHDYQVSLLRVYSINSMDSQSSYICQMQRNWIQSLKRHSILVSESGEAQRIAFLQKQLEVINTL</sequence>
<dbReference type="AlphaFoldDB" id="A0A6N3V8V3"/>
<comment type="caution">
    <text evidence="2">The sequence shown here is derived from an EMBL/GenBank/DDBJ whole genome shotgun (WGS) entry which is preliminary data.</text>
</comment>